<feature type="domain" description="VWFA" evidence="1">
    <location>
        <begin position="18"/>
        <end position="192"/>
    </location>
</feature>
<evidence type="ECO:0000313" key="3">
    <source>
        <dbReference type="Proteomes" id="UP001432027"/>
    </source>
</evidence>
<gene>
    <name evidence="2" type="ORF">PENTCL1PPCAC_23690</name>
</gene>
<name>A0AAV5U3R4_9BILA</name>
<protein>
    <recommendedName>
        <fullName evidence="1">VWFA domain-containing protein</fullName>
    </recommendedName>
</protein>
<feature type="domain" description="VWFA" evidence="1">
    <location>
        <begin position="482"/>
        <end position="654"/>
    </location>
</feature>
<comment type="caution">
    <text evidence="2">The sequence shown here is derived from an EMBL/GenBank/DDBJ whole genome shotgun (WGS) entry which is preliminary data.</text>
</comment>
<feature type="non-terminal residue" evidence="2">
    <location>
        <position position="1"/>
    </location>
</feature>
<reference evidence="2" key="1">
    <citation type="submission" date="2023-10" db="EMBL/GenBank/DDBJ databases">
        <title>Genome assembly of Pristionchus species.</title>
        <authorList>
            <person name="Yoshida K."/>
            <person name="Sommer R.J."/>
        </authorList>
    </citation>
    <scope>NUCLEOTIDE SEQUENCE</scope>
    <source>
        <strain evidence="2">RS0144</strain>
    </source>
</reference>
<dbReference type="PANTHER" id="PTHR24020:SF84">
    <property type="entry name" value="VWFA DOMAIN-CONTAINING PROTEIN"/>
    <property type="match status" value="1"/>
</dbReference>
<feature type="domain" description="VWFA" evidence="1">
    <location>
        <begin position="750"/>
        <end position="951"/>
    </location>
</feature>
<dbReference type="SUPFAM" id="SSF53300">
    <property type="entry name" value="vWA-like"/>
    <property type="match status" value="4"/>
</dbReference>
<dbReference type="PROSITE" id="PS50234">
    <property type="entry name" value="VWFA"/>
    <property type="match status" value="4"/>
</dbReference>
<organism evidence="2 3">
    <name type="scientific">Pristionchus entomophagus</name>
    <dbReference type="NCBI Taxonomy" id="358040"/>
    <lineage>
        <taxon>Eukaryota</taxon>
        <taxon>Metazoa</taxon>
        <taxon>Ecdysozoa</taxon>
        <taxon>Nematoda</taxon>
        <taxon>Chromadorea</taxon>
        <taxon>Rhabditida</taxon>
        <taxon>Rhabditina</taxon>
        <taxon>Diplogasteromorpha</taxon>
        <taxon>Diplogasteroidea</taxon>
        <taxon>Neodiplogasteridae</taxon>
        <taxon>Pristionchus</taxon>
    </lineage>
</organism>
<dbReference type="PANTHER" id="PTHR24020">
    <property type="entry name" value="COLLAGEN ALPHA"/>
    <property type="match status" value="1"/>
</dbReference>
<dbReference type="EMBL" id="BTSX01000005">
    <property type="protein sequence ID" value="GMT01516.1"/>
    <property type="molecule type" value="Genomic_DNA"/>
</dbReference>
<proteinExistence type="predicted"/>
<dbReference type="Proteomes" id="UP001432027">
    <property type="component" value="Unassembled WGS sequence"/>
</dbReference>
<accession>A0AAV5U3R4</accession>
<feature type="domain" description="VWFA" evidence="1">
    <location>
        <begin position="242"/>
        <end position="447"/>
    </location>
</feature>
<dbReference type="SMART" id="SM00327">
    <property type="entry name" value="VWA"/>
    <property type="match status" value="4"/>
</dbReference>
<dbReference type="AlphaFoldDB" id="A0AAV5U3R4"/>
<dbReference type="InterPro" id="IPR050525">
    <property type="entry name" value="ECM_Assembly_Org"/>
</dbReference>
<keyword evidence="3" id="KW-1185">Reference proteome</keyword>
<dbReference type="InterPro" id="IPR036465">
    <property type="entry name" value="vWFA_dom_sf"/>
</dbReference>
<evidence type="ECO:0000259" key="1">
    <source>
        <dbReference type="PROSITE" id="PS50234"/>
    </source>
</evidence>
<dbReference type="InterPro" id="IPR002035">
    <property type="entry name" value="VWF_A"/>
</dbReference>
<evidence type="ECO:0000313" key="2">
    <source>
        <dbReference type="EMBL" id="GMT01516.1"/>
    </source>
</evidence>
<dbReference type="CDD" id="cd00198">
    <property type="entry name" value="vWFA"/>
    <property type="match status" value="4"/>
</dbReference>
<dbReference type="Pfam" id="PF00092">
    <property type="entry name" value="VWA"/>
    <property type="match status" value="4"/>
</dbReference>
<sequence>AAPAARGTLLAGADCVVDVIFVMDVSQSVEDAFKKQLVFATQLVESLPDEVFSSGRARVGIVAFNFAATVEASLGQHATKSAILDALKAVPERGGSTSVARGMNLAIDQFIAARNPGSRSLAVLMSDGQSQDHWDDVMKTSKRLRMENITTFAVTGSKEYAFRELEMYAGEKWHVYIDARIHAFLKDAAETIQTTCSTALRPLEHHISTEEVSIVRTTSKPMLATTPRPLLPNRECEEDKVDILIMLDTSSGSEQTVERLRKFAGAFVERLNEQEFDKRIYVGLIRFTTHTQIAAPLGSIPTRSDILYEIARVAADEKKKRASFVAAIDAAVREYRSHGRRGTRRLLIFASEGQTNDAFGNIKHRADALRRANITVWVGPGETAEALEGQESLLELAGSNGRLLEDVDEFGDAIARSLACNGHILDPASATTTALPSFRTRPRFEKIDVIEKRDFVSTKNEAIFGSTDDKIIAIPKNCRKMDIMIILDASTSREDVFEHQRELALSLVERLPISREDDSVHLGLRSFTSTSELRQQLGPATSKAGIRKVIEGIRYIGGSTRTAQAVELALQDVARGRREEAVQVILLMNDGRSQDSWDEVLRTSKHFSESNTERFVVALGSELDPRELLLYAPKARLYRDSETERLLADIVALLGDEHCFMSPVIPTHKESLVEWILAQAGKEFSVTPRPERSSSTLSATLSVEGPADEVIATTSTVPLATRVNVTVAPVTPRSTKAAHFSTDCDVPYLDFVFILDRSGNSSANRFLLLDVLGSLVANPNIRVSVVSFAEEAKTETYFTNTMHKDEIFKAVERIQPATNERANYARATEHALRVLHEGGRADAKAAFVFVGDGNGTENGPAVIRATQRLHNTPALVVLAVDSSKATNTLALSRFTTGAKENVFDFDRNTHFIARIEALARADQDCELHQRIFTASPFATDHGHLARLFQDIAHDLPNLDTVGVTSTTTTTEFFRTTRAELKRMR</sequence>
<dbReference type="Gene3D" id="3.40.50.410">
    <property type="entry name" value="von Willebrand factor, type A domain"/>
    <property type="match status" value="4"/>
</dbReference>